<dbReference type="EMBL" id="CDGG01000001">
    <property type="protein sequence ID" value="CEI83934.1"/>
    <property type="molecule type" value="Genomic_DNA"/>
</dbReference>
<feature type="compositionally biased region" description="Basic and acidic residues" evidence="1">
    <location>
        <begin position="50"/>
        <end position="59"/>
    </location>
</feature>
<feature type="compositionally biased region" description="Polar residues" evidence="1">
    <location>
        <begin position="61"/>
        <end position="71"/>
    </location>
</feature>
<dbReference type="Proteomes" id="UP000040453">
    <property type="component" value="Unassembled WGS sequence"/>
</dbReference>
<sequence>MTGRQAVKESPFPAQAETCMNTQVKLNYLVPILANQQTTIHNNHRHVTRARREGKDENSVKVWQQSKIRCN</sequence>
<evidence type="ECO:0000313" key="3">
    <source>
        <dbReference type="Proteomes" id="UP000040453"/>
    </source>
</evidence>
<evidence type="ECO:0000256" key="1">
    <source>
        <dbReference type="SAM" id="MobiDB-lite"/>
    </source>
</evidence>
<dbReference type="AlphaFoldDB" id="A0A0A1MWH5"/>
<accession>A0A0A1MWH5</accession>
<organism evidence="2 3">
    <name type="scientific">Oceanobacillus oncorhynchi</name>
    <dbReference type="NCBI Taxonomy" id="545501"/>
    <lineage>
        <taxon>Bacteria</taxon>
        <taxon>Bacillati</taxon>
        <taxon>Bacillota</taxon>
        <taxon>Bacilli</taxon>
        <taxon>Bacillales</taxon>
        <taxon>Bacillaceae</taxon>
        <taxon>Oceanobacillus</taxon>
    </lineage>
</organism>
<evidence type="ECO:0000313" key="2">
    <source>
        <dbReference type="EMBL" id="CEI83934.1"/>
    </source>
</evidence>
<gene>
    <name evidence="2" type="ORF">BN997_03862</name>
</gene>
<name>A0A0A1MWH5_9BACI</name>
<protein>
    <submittedName>
        <fullName evidence="2">Uncharacterized protein</fullName>
    </submittedName>
</protein>
<feature type="region of interest" description="Disordered" evidence="1">
    <location>
        <begin position="48"/>
        <end position="71"/>
    </location>
</feature>
<keyword evidence="3" id="KW-1185">Reference proteome</keyword>
<reference evidence="2 3" key="1">
    <citation type="submission" date="2014-11" db="EMBL/GenBank/DDBJ databases">
        <authorList>
            <person name="Urmite Genomes Urmite Genomes"/>
        </authorList>
    </citation>
    <scope>NUCLEOTIDE SEQUENCE [LARGE SCALE GENOMIC DNA]</scope>
    <source>
        <strain evidence="2 3">Oc5</strain>
    </source>
</reference>
<proteinExistence type="predicted"/>